<feature type="domain" description="Carboxyltransferase" evidence="4">
    <location>
        <begin position="26"/>
        <end position="302"/>
    </location>
</feature>
<dbReference type="PANTHER" id="PTHR43309">
    <property type="entry name" value="5-OXOPROLINASE SUBUNIT C"/>
    <property type="match status" value="1"/>
</dbReference>
<dbReference type="InterPro" id="IPR003778">
    <property type="entry name" value="CT_A_B"/>
</dbReference>
<dbReference type="NCBIfam" id="TIGR00724">
    <property type="entry name" value="urea_amlyse_rel"/>
    <property type="match status" value="1"/>
</dbReference>
<name>A0AAE3N4I3_9HYPH</name>
<gene>
    <name evidence="5" type="ORF">NOF55_14755</name>
</gene>
<keyword evidence="2" id="KW-0378">Hydrolase</keyword>
<protein>
    <submittedName>
        <fullName evidence="5">Biotin-dependent carboxyltransferase family protein</fullName>
    </submittedName>
</protein>
<organism evidence="5 6">
    <name type="scientific">Ectorhizobium quercum</name>
    <dbReference type="NCBI Taxonomy" id="2965071"/>
    <lineage>
        <taxon>Bacteria</taxon>
        <taxon>Pseudomonadati</taxon>
        <taxon>Pseudomonadota</taxon>
        <taxon>Alphaproteobacteria</taxon>
        <taxon>Hyphomicrobiales</taxon>
        <taxon>Rhizobiaceae</taxon>
        <taxon>Ectorhizobium</taxon>
    </lineage>
</organism>
<keyword evidence="6" id="KW-1185">Reference proteome</keyword>
<accession>A0AAE3N4I3</accession>
<evidence type="ECO:0000256" key="3">
    <source>
        <dbReference type="ARBA" id="ARBA00022840"/>
    </source>
</evidence>
<evidence type="ECO:0000256" key="1">
    <source>
        <dbReference type="ARBA" id="ARBA00022741"/>
    </source>
</evidence>
<evidence type="ECO:0000256" key="2">
    <source>
        <dbReference type="ARBA" id="ARBA00022801"/>
    </source>
</evidence>
<dbReference type="Proteomes" id="UP001208771">
    <property type="component" value="Unassembled WGS sequence"/>
</dbReference>
<dbReference type="GO" id="GO:0016787">
    <property type="term" value="F:hydrolase activity"/>
    <property type="evidence" value="ECO:0007669"/>
    <property type="project" value="UniProtKB-KW"/>
</dbReference>
<sequence>MTGEITIHRAGMLATIQDAGRHGMLRHGVSSSGAVDQQAYAIANALVGNAQGAAVIEYAMVGGSFSVDRDCLVAVTGGECALTIGGKTARPWESHRVRRGEQVTIDPLKGATWGYIAVSGGIEVPVVLGSRSTHLRFGMGGLEGRVLADGDRLPLGPEPDGSPLKMTSVLPRPDAPVRVVPGPQDDYFTPDMLHVFFSRPFAPGPMRDRMAMILEGPQLTAAHGHDIVSDGTRAGSIQVPLSGRAIVLMADSQTTGGYPKIATVISADFPRLAQMPTGQTFLWRRVTADHAEELALAARRRLEEIVATLAPSQPVGGGKRHRKETRAP</sequence>
<dbReference type="Gene3D" id="2.40.100.10">
    <property type="entry name" value="Cyclophilin-like"/>
    <property type="match status" value="1"/>
</dbReference>
<dbReference type="AlphaFoldDB" id="A0AAE3N4I3"/>
<keyword evidence="1" id="KW-0547">Nucleotide-binding</keyword>
<proteinExistence type="predicted"/>
<dbReference type="SMART" id="SM00797">
    <property type="entry name" value="AHS2"/>
    <property type="match status" value="1"/>
</dbReference>
<dbReference type="EMBL" id="JANFPI010000004">
    <property type="protein sequence ID" value="MCX8998372.1"/>
    <property type="molecule type" value="Genomic_DNA"/>
</dbReference>
<keyword evidence="3" id="KW-0067">ATP-binding</keyword>
<dbReference type="InterPro" id="IPR029000">
    <property type="entry name" value="Cyclophilin-like_dom_sf"/>
</dbReference>
<dbReference type="SUPFAM" id="SSF50891">
    <property type="entry name" value="Cyclophilin-like"/>
    <property type="match status" value="1"/>
</dbReference>
<evidence type="ECO:0000313" key="5">
    <source>
        <dbReference type="EMBL" id="MCX8998372.1"/>
    </source>
</evidence>
<dbReference type="RefSeq" id="WP_306412148.1">
    <property type="nucleotide sequence ID" value="NZ_JANFPI010000004.1"/>
</dbReference>
<evidence type="ECO:0000313" key="6">
    <source>
        <dbReference type="Proteomes" id="UP001208771"/>
    </source>
</evidence>
<dbReference type="InterPro" id="IPR052708">
    <property type="entry name" value="PxpC"/>
</dbReference>
<reference evidence="5" key="1">
    <citation type="submission" date="2022-07" db="EMBL/GenBank/DDBJ databases">
        <title>Ectorhizobium quercum gen.nov., sp. nov.</title>
        <authorList>
            <person name="Ma T."/>
            <person name="Li Y."/>
        </authorList>
    </citation>
    <scope>NUCLEOTIDE SEQUENCE</scope>
    <source>
        <strain evidence="5">BDR2-2</strain>
    </source>
</reference>
<dbReference type="GO" id="GO:0005524">
    <property type="term" value="F:ATP binding"/>
    <property type="evidence" value="ECO:0007669"/>
    <property type="project" value="UniProtKB-KW"/>
</dbReference>
<dbReference type="PANTHER" id="PTHR43309:SF3">
    <property type="entry name" value="5-OXOPROLINASE SUBUNIT C"/>
    <property type="match status" value="1"/>
</dbReference>
<evidence type="ECO:0000259" key="4">
    <source>
        <dbReference type="SMART" id="SM00797"/>
    </source>
</evidence>
<comment type="caution">
    <text evidence="5">The sequence shown here is derived from an EMBL/GenBank/DDBJ whole genome shotgun (WGS) entry which is preliminary data.</text>
</comment>
<dbReference type="Pfam" id="PF02626">
    <property type="entry name" value="CT_A_B"/>
    <property type="match status" value="1"/>
</dbReference>